<dbReference type="PATRIC" id="fig|1219045.3.peg.3290"/>
<dbReference type="InterPro" id="IPR006176">
    <property type="entry name" value="3-OHacyl-CoA_DH_NAD-bd"/>
</dbReference>
<dbReference type="UniPathway" id="UPA00659"/>
<comment type="caution">
    <text evidence="18">The sequence shown here is derived from an EMBL/GenBank/DDBJ whole genome shotgun (WGS) entry which is preliminary data.</text>
</comment>
<dbReference type="EMBL" id="JFZA02000045">
    <property type="protein sequence ID" value="KFG88839.1"/>
    <property type="molecule type" value="Genomic_DNA"/>
</dbReference>
<reference evidence="18" key="1">
    <citation type="submission" date="2014-08" db="EMBL/GenBank/DDBJ databases">
        <title>Draft genome sequences of Sphingobium herbicidovorans.</title>
        <authorList>
            <person name="Gan H.M."/>
            <person name="Gan H.Y."/>
            <person name="Savka M.A."/>
        </authorList>
    </citation>
    <scope>NUCLEOTIDE SEQUENCE [LARGE SCALE GENOMIC DNA]</scope>
    <source>
        <strain evidence="18">NBRC 16415</strain>
    </source>
</reference>
<evidence type="ECO:0000256" key="15">
    <source>
        <dbReference type="SAM" id="MobiDB-lite"/>
    </source>
</evidence>
<protein>
    <submittedName>
        <fullName evidence="18">Fatty acid oxidation complex alpha subunit</fullName>
    </submittedName>
</protein>
<dbReference type="InterPro" id="IPR018376">
    <property type="entry name" value="Enoyl-CoA_hyd/isom_CS"/>
</dbReference>
<feature type="domain" description="3-hydroxyacyl-CoA dehydrogenase NAD binding" evidence="17">
    <location>
        <begin position="296"/>
        <end position="470"/>
    </location>
</feature>
<dbReference type="Pfam" id="PF00725">
    <property type="entry name" value="3HCDH"/>
    <property type="match status" value="2"/>
</dbReference>
<dbReference type="Gene3D" id="1.10.1040.50">
    <property type="match status" value="1"/>
</dbReference>
<dbReference type="eggNOG" id="COG1250">
    <property type="taxonomic scope" value="Bacteria"/>
</dbReference>
<evidence type="ECO:0000256" key="10">
    <source>
        <dbReference type="ARBA" id="ARBA00023235"/>
    </source>
</evidence>
<dbReference type="InterPro" id="IPR001753">
    <property type="entry name" value="Enoyl-CoA_hydra/iso"/>
</dbReference>
<keyword evidence="7" id="KW-0520">NAD</keyword>
<dbReference type="STRING" id="76947.GCA_002080435_03346"/>
<dbReference type="InterPro" id="IPR008927">
    <property type="entry name" value="6-PGluconate_DH-like_C_sf"/>
</dbReference>
<evidence type="ECO:0000256" key="1">
    <source>
        <dbReference type="ARBA" id="ARBA00004275"/>
    </source>
</evidence>
<dbReference type="PANTHER" id="PTHR23309">
    <property type="entry name" value="3-HYDROXYACYL-COA DEHYROGENASE"/>
    <property type="match status" value="1"/>
</dbReference>
<evidence type="ECO:0000256" key="3">
    <source>
        <dbReference type="ARBA" id="ARBA00008750"/>
    </source>
</evidence>
<dbReference type="SUPFAM" id="SSF51735">
    <property type="entry name" value="NAD(P)-binding Rossmann-fold domains"/>
    <property type="match status" value="1"/>
</dbReference>
<keyword evidence="4" id="KW-0276">Fatty acid metabolism</keyword>
<keyword evidence="11" id="KW-0456">Lyase</keyword>
<evidence type="ECO:0000256" key="13">
    <source>
        <dbReference type="ARBA" id="ARBA00049556"/>
    </source>
</evidence>
<comment type="pathway">
    <text evidence="2">Lipid metabolism; fatty acid beta-oxidation.</text>
</comment>
<dbReference type="AlphaFoldDB" id="A0A086P621"/>
<dbReference type="PROSITE" id="PS00166">
    <property type="entry name" value="ENOYL_COA_HYDRATASE"/>
    <property type="match status" value="1"/>
</dbReference>
<feature type="region of interest" description="Disordered" evidence="15">
    <location>
        <begin position="191"/>
        <end position="210"/>
    </location>
</feature>
<dbReference type="GO" id="GO:0003857">
    <property type="term" value="F:(3S)-3-hydroxyacyl-CoA dehydrogenase (NAD+) activity"/>
    <property type="evidence" value="ECO:0007669"/>
    <property type="project" value="UniProtKB-EC"/>
</dbReference>
<dbReference type="InterPro" id="IPR006108">
    <property type="entry name" value="3HC_DH_C"/>
</dbReference>
<evidence type="ECO:0000313" key="19">
    <source>
        <dbReference type="Proteomes" id="UP000024284"/>
    </source>
</evidence>
<keyword evidence="10" id="KW-0413">Isomerase</keyword>
<keyword evidence="19" id="KW-1185">Reference proteome</keyword>
<sequence length="694" mass="74210">MSDTVSFHTHGAIAEAVIDNPPVNATSASVRQGLAEAIRKLESDPALHALVIRCEGKTFIAGADIKEFGKPMADPGLPLVMEMMDHSTKPIIAAVHGTVLGGGLEVALACHYRIAAPGTKFGFPEVKLGLMPGGGGTQRTPRLAGLATAIKLVTEGNQIGTDDALKSNLIDAVATGGDLATEARAFAESLMAEGKGPRSSSTLPMPADDPALFDEARKTVAKKMRGQTAPLRALEAMRLGYELPFDEAVRQELAIFRECMHGAQSKALRHMFAAEREVARIPGLPADFQTRSVERVGVIGLGVMGRGIVMALASAGLPVVAVGLDEDNIAAAIKAITKMWSSSVAKGSMSQEAMDKRMALITTSDDPRDLSATQLVIEAVTEDLDIKKAVFAKLGEVTQPGTILASNTSFLNIDTLAEASGRAEDVCGMHFFNPAHVMRLLENVRAAKTDPEVVATIMALGKRIGKLPVLSGVCDGFIVNRMLSKRSREGFFLVEEGAKPADIDKVLLSYGFPMGPFALGDLAGLDVQAAARKARAATATERELRANFVEQMVAEGRLGQKTGSGWYLYDENRKASPNPQTDAMIAAHAERHGLCLREIGEDEIRERLLYAMVNEGAKLLSEGIVPRPHEIDVALVNGLGWPSYTGGPMHWADQIGLDKVLARIEAFRAEQGDAYWTPAPLLEQYAREGRGFYA</sequence>
<dbReference type="Proteomes" id="UP000024284">
    <property type="component" value="Unassembled WGS sequence"/>
</dbReference>
<dbReference type="RefSeq" id="WP_037468028.1">
    <property type="nucleotide sequence ID" value="NZ_BCZD01000011.1"/>
</dbReference>
<keyword evidence="9" id="KW-0576">Peroxisome</keyword>
<dbReference type="Gene3D" id="3.40.50.720">
    <property type="entry name" value="NAD(P)-binding Rossmann-like Domain"/>
    <property type="match status" value="1"/>
</dbReference>
<dbReference type="GO" id="GO:0070403">
    <property type="term" value="F:NAD+ binding"/>
    <property type="evidence" value="ECO:0007669"/>
    <property type="project" value="InterPro"/>
</dbReference>
<evidence type="ECO:0000256" key="8">
    <source>
        <dbReference type="ARBA" id="ARBA00023098"/>
    </source>
</evidence>
<keyword evidence="12" id="KW-0511">Multifunctional enzyme</keyword>
<dbReference type="Pfam" id="PF02737">
    <property type="entry name" value="3HCDH_N"/>
    <property type="match status" value="1"/>
</dbReference>
<dbReference type="SUPFAM" id="SSF52096">
    <property type="entry name" value="ClpP/crotonase"/>
    <property type="match status" value="1"/>
</dbReference>
<evidence type="ECO:0000256" key="6">
    <source>
        <dbReference type="ARBA" id="ARBA00023002"/>
    </source>
</evidence>
<evidence type="ECO:0000259" key="16">
    <source>
        <dbReference type="Pfam" id="PF00725"/>
    </source>
</evidence>
<comment type="similarity">
    <text evidence="14">Belongs to the enoyl-CoA hydratase/isomerase family.</text>
</comment>
<proteinExistence type="inferred from homology"/>
<dbReference type="FunFam" id="3.40.50.720:FF:000009">
    <property type="entry name" value="Fatty oxidation complex, alpha subunit"/>
    <property type="match status" value="1"/>
</dbReference>
<comment type="subcellular location">
    <subcellularLocation>
        <location evidence="1">Peroxisome</location>
    </subcellularLocation>
</comment>
<evidence type="ECO:0000256" key="5">
    <source>
        <dbReference type="ARBA" id="ARBA00022963"/>
    </source>
</evidence>
<dbReference type="GO" id="GO:0006635">
    <property type="term" value="P:fatty acid beta-oxidation"/>
    <property type="evidence" value="ECO:0007669"/>
    <property type="project" value="UniProtKB-UniPathway"/>
</dbReference>
<evidence type="ECO:0000256" key="4">
    <source>
        <dbReference type="ARBA" id="ARBA00022832"/>
    </source>
</evidence>
<dbReference type="OrthoDB" id="9771883at2"/>
<gene>
    <name evidence="18" type="ORF">BV98_003239</name>
</gene>
<feature type="domain" description="3-hydroxyacyl-CoA dehydrogenase C-terminal" evidence="16">
    <location>
        <begin position="606"/>
        <end position="690"/>
    </location>
</feature>
<evidence type="ECO:0000259" key="17">
    <source>
        <dbReference type="Pfam" id="PF02737"/>
    </source>
</evidence>
<dbReference type="eggNOG" id="COG1024">
    <property type="taxonomic scope" value="Bacteria"/>
</dbReference>
<dbReference type="GO" id="GO:0004300">
    <property type="term" value="F:enoyl-CoA hydratase activity"/>
    <property type="evidence" value="ECO:0007669"/>
    <property type="project" value="UniProtKB-ARBA"/>
</dbReference>
<evidence type="ECO:0000256" key="11">
    <source>
        <dbReference type="ARBA" id="ARBA00023239"/>
    </source>
</evidence>
<evidence type="ECO:0000313" key="18">
    <source>
        <dbReference type="EMBL" id="KFG88839.1"/>
    </source>
</evidence>
<organism evidence="18 19">
    <name type="scientific">Sphingobium herbicidovorans (strain ATCC 700291 / DSM 11019 / CCUG 56400 / KCTC 2939 / LMG 18315 / NBRC 16415 / MH)</name>
    <name type="common">Sphingomonas herbicidovorans</name>
    <dbReference type="NCBI Taxonomy" id="1219045"/>
    <lineage>
        <taxon>Bacteria</taxon>
        <taxon>Pseudomonadati</taxon>
        <taxon>Pseudomonadota</taxon>
        <taxon>Alphaproteobacteria</taxon>
        <taxon>Sphingomonadales</taxon>
        <taxon>Sphingomonadaceae</taxon>
        <taxon>Sphingobium</taxon>
    </lineage>
</organism>
<evidence type="ECO:0000256" key="9">
    <source>
        <dbReference type="ARBA" id="ARBA00023140"/>
    </source>
</evidence>
<name>A0A086P621_SPHHM</name>
<dbReference type="GO" id="GO:0016853">
    <property type="term" value="F:isomerase activity"/>
    <property type="evidence" value="ECO:0007669"/>
    <property type="project" value="UniProtKB-KW"/>
</dbReference>
<keyword evidence="5" id="KW-0442">Lipid degradation</keyword>
<dbReference type="Gene3D" id="3.90.226.10">
    <property type="entry name" value="2-enoyl-CoA Hydratase, Chain A, domain 1"/>
    <property type="match status" value="1"/>
</dbReference>
<keyword evidence="6" id="KW-0560">Oxidoreductase</keyword>
<dbReference type="FunFam" id="1.10.1040.50:FF:000006">
    <property type="entry name" value="Peroxisomal bifunctional enzyme"/>
    <property type="match status" value="1"/>
</dbReference>
<comment type="catalytic activity">
    <reaction evidence="13">
        <text>a (3S)-3-hydroxyacyl-CoA + NAD(+) = a 3-oxoacyl-CoA + NADH + H(+)</text>
        <dbReference type="Rhea" id="RHEA:22432"/>
        <dbReference type="ChEBI" id="CHEBI:15378"/>
        <dbReference type="ChEBI" id="CHEBI:57318"/>
        <dbReference type="ChEBI" id="CHEBI:57540"/>
        <dbReference type="ChEBI" id="CHEBI:57945"/>
        <dbReference type="ChEBI" id="CHEBI:90726"/>
        <dbReference type="EC" id="1.1.1.35"/>
    </reaction>
</comment>
<evidence type="ECO:0000256" key="14">
    <source>
        <dbReference type="RuleBase" id="RU003707"/>
    </source>
</evidence>
<keyword evidence="8" id="KW-0443">Lipid metabolism</keyword>
<evidence type="ECO:0000256" key="7">
    <source>
        <dbReference type="ARBA" id="ARBA00023027"/>
    </source>
</evidence>
<accession>A0A086P621</accession>
<dbReference type="SUPFAM" id="SSF48179">
    <property type="entry name" value="6-phosphogluconate dehydrogenase C-terminal domain-like"/>
    <property type="match status" value="2"/>
</dbReference>
<dbReference type="CDD" id="cd06558">
    <property type="entry name" value="crotonase-like"/>
    <property type="match status" value="1"/>
</dbReference>
<dbReference type="Pfam" id="PF00378">
    <property type="entry name" value="ECH_1"/>
    <property type="match status" value="1"/>
</dbReference>
<dbReference type="InterPro" id="IPR036291">
    <property type="entry name" value="NAD(P)-bd_dom_sf"/>
</dbReference>
<dbReference type="InterPro" id="IPR029045">
    <property type="entry name" value="ClpP/crotonase-like_dom_sf"/>
</dbReference>
<evidence type="ECO:0000256" key="2">
    <source>
        <dbReference type="ARBA" id="ARBA00005005"/>
    </source>
</evidence>
<feature type="domain" description="3-hydroxyacyl-CoA dehydrogenase C-terminal" evidence="16">
    <location>
        <begin position="476"/>
        <end position="569"/>
    </location>
</feature>
<evidence type="ECO:0000256" key="12">
    <source>
        <dbReference type="ARBA" id="ARBA00023268"/>
    </source>
</evidence>
<comment type="similarity">
    <text evidence="3">In the N-terminal section; belongs to the enoyl-CoA hydratase/isomerase family.</text>
</comment>